<feature type="transmembrane region" description="Helical" evidence="8">
    <location>
        <begin position="20"/>
        <end position="43"/>
    </location>
</feature>
<gene>
    <name evidence="9" type="ORF">OP10G_3094</name>
</gene>
<evidence type="ECO:0000256" key="8">
    <source>
        <dbReference type="SAM" id="Phobius"/>
    </source>
</evidence>
<dbReference type="Pfam" id="PF02472">
    <property type="entry name" value="ExbD"/>
    <property type="match status" value="1"/>
</dbReference>
<keyword evidence="10" id="KW-1185">Reference proteome</keyword>
<dbReference type="RefSeq" id="WP_025229572.1">
    <property type="nucleotide sequence ID" value="NZ_CP007139.1"/>
</dbReference>
<evidence type="ECO:0000256" key="3">
    <source>
        <dbReference type="ARBA" id="ARBA00022475"/>
    </source>
</evidence>
<dbReference type="HOGENOM" id="CLU_085305_3_2_0"/>
<keyword evidence="4 7" id="KW-0812">Transmembrane</keyword>
<dbReference type="Gene3D" id="3.30.420.270">
    <property type="match status" value="1"/>
</dbReference>
<comment type="similarity">
    <text evidence="2 7">Belongs to the ExbD/TolR family.</text>
</comment>
<dbReference type="PANTHER" id="PTHR30558">
    <property type="entry name" value="EXBD MEMBRANE COMPONENT OF PMF-DRIVEN MACROMOLECULE IMPORT SYSTEM"/>
    <property type="match status" value="1"/>
</dbReference>
<dbReference type="InterPro" id="IPR003400">
    <property type="entry name" value="ExbD"/>
</dbReference>
<evidence type="ECO:0000256" key="6">
    <source>
        <dbReference type="ARBA" id="ARBA00023136"/>
    </source>
</evidence>
<sequence length="137" mass="14916">MRSRVKIGRRRQIEEPEIIVIPMIDVMMFLLFFFMVASLAMAVQNGLPVSLPKASTGKDQRAMTVTITLQPDGSIYLNTSKITIDKLGAGLTALGVGSKTLVTLNSDEHVPYGTVVAVMDEGRKAGVTNFAFATNRR</sequence>
<dbReference type="GO" id="GO:0015031">
    <property type="term" value="P:protein transport"/>
    <property type="evidence" value="ECO:0007669"/>
    <property type="project" value="UniProtKB-KW"/>
</dbReference>
<keyword evidence="5 8" id="KW-1133">Transmembrane helix</keyword>
<evidence type="ECO:0000256" key="1">
    <source>
        <dbReference type="ARBA" id="ARBA00004162"/>
    </source>
</evidence>
<organism evidence="9 10">
    <name type="scientific">Fimbriimonas ginsengisoli Gsoil 348</name>
    <dbReference type="NCBI Taxonomy" id="661478"/>
    <lineage>
        <taxon>Bacteria</taxon>
        <taxon>Bacillati</taxon>
        <taxon>Armatimonadota</taxon>
        <taxon>Fimbriimonadia</taxon>
        <taxon>Fimbriimonadales</taxon>
        <taxon>Fimbriimonadaceae</taxon>
        <taxon>Fimbriimonas</taxon>
    </lineage>
</organism>
<evidence type="ECO:0000256" key="4">
    <source>
        <dbReference type="ARBA" id="ARBA00022692"/>
    </source>
</evidence>
<keyword evidence="3" id="KW-1003">Cell membrane</keyword>
<keyword evidence="7" id="KW-0813">Transport</keyword>
<name>A0A068NSY6_FIMGI</name>
<keyword evidence="6 8" id="KW-0472">Membrane</keyword>
<keyword evidence="7" id="KW-0653">Protein transport</keyword>
<comment type="subcellular location">
    <subcellularLocation>
        <location evidence="1">Cell membrane</location>
        <topology evidence="1">Single-pass membrane protein</topology>
    </subcellularLocation>
    <subcellularLocation>
        <location evidence="7">Cell membrane</location>
        <topology evidence="7">Single-pass type II membrane protein</topology>
    </subcellularLocation>
</comment>
<dbReference type="GO" id="GO:0022857">
    <property type="term" value="F:transmembrane transporter activity"/>
    <property type="evidence" value="ECO:0007669"/>
    <property type="project" value="InterPro"/>
</dbReference>
<evidence type="ECO:0000256" key="2">
    <source>
        <dbReference type="ARBA" id="ARBA00005811"/>
    </source>
</evidence>
<proteinExistence type="inferred from homology"/>
<dbReference type="Proteomes" id="UP000027982">
    <property type="component" value="Chromosome"/>
</dbReference>
<accession>A0A068NSY6</accession>
<dbReference type="KEGG" id="fgi:OP10G_3094"/>
<dbReference type="OrthoDB" id="9793581at2"/>
<evidence type="ECO:0000256" key="7">
    <source>
        <dbReference type="RuleBase" id="RU003879"/>
    </source>
</evidence>
<dbReference type="AlphaFoldDB" id="A0A068NSY6"/>
<dbReference type="GO" id="GO:0005886">
    <property type="term" value="C:plasma membrane"/>
    <property type="evidence" value="ECO:0007669"/>
    <property type="project" value="UniProtKB-SubCell"/>
</dbReference>
<evidence type="ECO:0000313" key="10">
    <source>
        <dbReference type="Proteomes" id="UP000027982"/>
    </source>
</evidence>
<evidence type="ECO:0000313" key="9">
    <source>
        <dbReference type="EMBL" id="AIE86462.1"/>
    </source>
</evidence>
<protein>
    <submittedName>
        <fullName evidence="9">Biopolymer transport protein ExbD/TolR</fullName>
    </submittedName>
</protein>
<dbReference type="STRING" id="661478.OP10G_3094"/>
<evidence type="ECO:0000256" key="5">
    <source>
        <dbReference type="ARBA" id="ARBA00022989"/>
    </source>
</evidence>
<dbReference type="eggNOG" id="COG0848">
    <property type="taxonomic scope" value="Bacteria"/>
</dbReference>
<reference evidence="9 10" key="1">
    <citation type="journal article" date="2014" name="PLoS ONE">
        <title>The first complete genome sequence of the class fimbriimonadia in the phylum armatimonadetes.</title>
        <authorList>
            <person name="Hu Z.Y."/>
            <person name="Wang Y.Z."/>
            <person name="Im W.T."/>
            <person name="Wang S.Y."/>
            <person name="Zhao G.P."/>
            <person name="Zheng H.J."/>
            <person name="Quan Z.X."/>
        </authorList>
    </citation>
    <scope>NUCLEOTIDE SEQUENCE [LARGE SCALE GENOMIC DNA]</scope>
    <source>
        <strain evidence="9">Gsoil 348</strain>
    </source>
</reference>
<dbReference type="EMBL" id="CP007139">
    <property type="protein sequence ID" value="AIE86462.1"/>
    <property type="molecule type" value="Genomic_DNA"/>
</dbReference>